<evidence type="ECO:0000313" key="2">
    <source>
        <dbReference type="EMBL" id="KAK4802480.1"/>
    </source>
</evidence>
<dbReference type="InterPro" id="IPR029411">
    <property type="entry name" value="RG-lyase_III"/>
</dbReference>
<dbReference type="InterPro" id="IPR051850">
    <property type="entry name" value="Polysacch_Lyase_4"/>
</dbReference>
<organism evidence="2 3">
    <name type="scientific">Trapa natans</name>
    <name type="common">Water chestnut</name>
    <dbReference type="NCBI Taxonomy" id="22666"/>
    <lineage>
        <taxon>Eukaryota</taxon>
        <taxon>Viridiplantae</taxon>
        <taxon>Streptophyta</taxon>
        <taxon>Embryophyta</taxon>
        <taxon>Tracheophyta</taxon>
        <taxon>Spermatophyta</taxon>
        <taxon>Magnoliopsida</taxon>
        <taxon>eudicotyledons</taxon>
        <taxon>Gunneridae</taxon>
        <taxon>Pentapetalae</taxon>
        <taxon>rosids</taxon>
        <taxon>malvids</taxon>
        <taxon>Myrtales</taxon>
        <taxon>Lythraceae</taxon>
        <taxon>Trapa</taxon>
    </lineage>
</organism>
<evidence type="ECO:0000259" key="1">
    <source>
        <dbReference type="Pfam" id="PF14683"/>
    </source>
</evidence>
<proteinExistence type="predicted"/>
<keyword evidence="3" id="KW-1185">Reference proteome</keyword>
<dbReference type="SUPFAM" id="SSF49785">
    <property type="entry name" value="Galactose-binding domain-like"/>
    <property type="match status" value="1"/>
</dbReference>
<accession>A0AAN7MUT3</accession>
<dbReference type="Proteomes" id="UP001346149">
    <property type="component" value="Unassembled WGS sequence"/>
</dbReference>
<dbReference type="EMBL" id="JAXQNO010000002">
    <property type="protein sequence ID" value="KAK4802480.1"/>
    <property type="molecule type" value="Genomic_DNA"/>
</dbReference>
<protein>
    <recommendedName>
        <fullName evidence="1">Rhamnogalacturonan lyase domain-containing protein</fullName>
    </recommendedName>
</protein>
<name>A0AAN7MUT3_TRANT</name>
<gene>
    <name evidence="2" type="ORF">SAY86_000683</name>
</gene>
<dbReference type="PANTHER" id="PTHR32018:SF8">
    <property type="entry name" value="RHAMNOGALACTURONAN ENDOLYASE"/>
    <property type="match status" value="1"/>
</dbReference>
<dbReference type="Pfam" id="PF14683">
    <property type="entry name" value="CBM-like"/>
    <property type="match status" value="1"/>
</dbReference>
<dbReference type="InterPro" id="IPR008979">
    <property type="entry name" value="Galactose-bd-like_sf"/>
</dbReference>
<feature type="domain" description="Rhamnogalacturonan lyase" evidence="1">
    <location>
        <begin position="15"/>
        <end position="89"/>
    </location>
</feature>
<dbReference type="AlphaFoldDB" id="A0AAN7MUT3"/>
<reference evidence="2 3" key="1">
    <citation type="journal article" date="2023" name="Hortic Res">
        <title>Pangenome of water caltrop reveals structural variations and asymmetric subgenome divergence after allopolyploidization.</title>
        <authorList>
            <person name="Zhang X."/>
            <person name="Chen Y."/>
            <person name="Wang L."/>
            <person name="Yuan Y."/>
            <person name="Fang M."/>
            <person name="Shi L."/>
            <person name="Lu R."/>
            <person name="Comes H.P."/>
            <person name="Ma Y."/>
            <person name="Chen Y."/>
            <person name="Huang G."/>
            <person name="Zhou Y."/>
            <person name="Zheng Z."/>
            <person name="Qiu Y."/>
        </authorList>
    </citation>
    <scope>NUCLEOTIDE SEQUENCE [LARGE SCALE GENOMIC DNA]</scope>
    <source>
        <strain evidence="2">F231</strain>
    </source>
</reference>
<dbReference type="Gene3D" id="2.60.120.260">
    <property type="entry name" value="Galactose-binding domain-like"/>
    <property type="match status" value="1"/>
</dbReference>
<comment type="caution">
    <text evidence="2">The sequence shown here is derived from an EMBL/GenBank/DDBJ whole genome shotgun (WGS) entry which is preliminary data.</text>
</comment>
<dbReference type="PANTHER" id="PTHR32018">
    <property type="entry name" value="RHAMNOGALACTURONATE LYASE FAMILY PROTEIN"/>
    <property type="match status" value="1"/>
</dbReference>
<evidence type="ECO:0000313" key="3">
    <source>
        <dbReference type="Proteomes" id="UP001346149"/>
    </source>
</evidence>
<sequence length="160" mass="18561">MNPPFTSYKLTDFLFKVRVNDPGARRPLFTSGLIGRDNSVARHGVHGIYWLFSVNIPRNMLVEGENTLFLTQPRCNGPFQGIMYDYIRLEGCEMEYTVLGCPFFNMFDYVAYLPSFSFFTFTGWKKESEFPIGWKTPKTITRKGDEEGKCPLLRKTRITK</sequence>